<organism evidence="6 7">
    <name type="scientific">Rhodofomes roseus</name>
    <dbReference type="NCBI Taxonomy" id="34475"/>
    <lineage>
        <taxon>Eukaryota</taxon>
        <taxon>Fungi</taxon>
        <taxon>Dikarya</taxon>
        <taxon>Basidiomycota</taxon>
        <taxon>Agaricomycotina</taxon>
        <taxon>Agaricomycetes</taxon>
        <taxon>Polyporales</taxon>
        <taxon>Rhodofomes</taxon>
    </lineage>
</organism>
<dbReference type="Proteomes" id="UP000814176">
    <property type="component" value="Unassembled WGS sequence"/>
</dbReference>
<evidence type="ECO:0000313" key="7">
    <source>
        <dbReference type="Proteomes" id="UP000814176"/>
    </source>
</evidence>
<dbReference type="InterPro" id="IPR016024">
    <property type="entry name" value="ARM-type_fold"/>
</dbReference>
<comment type="caution">
    <text evidence="6">The sequence shown here is derived from an EMBL/GenBank/DDBJ whole genome shotgun (WGS) entry which is preliminary data.</text>
</comment>
<dbReference type="InterPro" id="IPR011989">
    <property type="entry name" value="ARM-like"/>
</dbReference>
<gene>
    <name evidence="6" type="ORF">C8Q71DRAFT_764909</name>
</gene>
<dbReference type="SUPFAM" id="SSF144232">
    <property type="entry name" value="HIT/MYND zinc finger-like"/>
    <property type="match status" value="1"/>
</dbReference>
<feature type="domain" description="MYND-type" evidence="5">
    <location>
        <begin position="656"/>
        <end position="694"/>
    </location>
</feature>
<dbReference type="Pfam" id="PF01753">
    <property type="entry name" value="zf-MYND"/>
    <property type="match status" value="1"/>
</dbReference>
<keyword evidence="3" id="KW-0862">Zinc</keyword>
<dbReference type="InterPro" id="IPR002893">
    <property type="entry name" value="Znf_MYND"/>
</dbReference>
<dbReference type="PROSITE" id="PS50865">
    <property type="entry name" value="ZF_MYND_2"/>
    <property type="match status" value="1"/>
</dbReference>
<dbReference type="SUPFAM" id="SSF48371">
    <property type="entry name" value="ARM repeat"/>
    <property type="match status" value="1"/>
</dbReference>
<proteinExistence type="predicted"/>
<dbReference type="PROSITE" id="PS01360">
    <property type="entry name" value="ZF_MYND_1"/>
    <property type="match status" value="1"/>
</dbReference>
<dbReference type="Gene3D" id="6.10.140.2220">
    <property type="match status" value="1"/>
</dbReference>
<dbReference type="EMBL" id="JADCUA010000013">
    <property type="protein sequence ID" value="KAH9835267.1"/>
    <property type="molecule type" value="Genomic_DNA"/>
</dbReference>
<keyword evidence="7" id="KW-1185">Reference proteome</keyword>
<protein>
    <recommendedName>
        <fullName evidence="5">MYND-type domain-containing protein</fullName>
    </recommendedName>
</protein>
<dbReference type="Gene3D" id="1.25.10.10">
    <property type="entry name" value="Leucine-rich Repeat Variant"/>
    <property type="match status" value="1"/>
</dbReference>
<evidence type="ECO:0000256" key="4">
    <source>
        <dbReference type="PROSITE-ProRule" id="PRU00134"/>
    </source>
</evidence>
<dbReference type="GeneID" id="72004825"/>
<evidence type="ECO:0000313" key="6">
    <source>
        <dbReference type="EMBL" id="KAH9835267.1"/>
    </source>
</evidence>
<keyword evidence="2 4" id="KW-0863">Zinc-finger</keyword>
<evidence type="ECO:0000256" key="3">
    <source>
        <dbReference type="ARBA" id="ARBA00022833"/>
    </source>
</evidence>
<reference evidence="6 7" key="1">
    <citation type="journal article" date="2021" name="Environ. Microbiol.">
        <title>Gene family expansions and transcriptome signatures uncover fungal adaptations to wood decay.</title>
        <authorList>
            <person name="Hage H."/>
            <person name="Miyauchi S."/>
            <person name="Viragh M."/>
            <person name="Drula E."/>
            <person name="Min B."/>
            <person name="Chaduli D."/>
            <person name="Navarro D."/>
            <person name="Favel A."/>
            <person name="Norest M."/>
            <person name="Lesage-Meessen L."/>
            <person name="Balint B."/>
            <person name="Merenyi Z."/>
            <person name="de Eugenio L."/>
            <person name="Morin E."/>
            <person name="Martinez A.T."/>
            <person name="Baldrian P."/>
            <person name="Stursova M."/>
            <person name="Martinez M.J."/>
            <person name="Novotny C."/>
            <person name="Magnuson J.K."/>
            <person name="Spatafora J.W."/>
            <person name="Maurice S."/>
            <person name="Pangilinan J."/>
            <person name="Andreopoulos W."/>
            <person name="LaButti K."/>
            <person name="Hundley H."/>
            <person name="Na H."/>
            <person name="Kuo A."/>
            <person name="Barry K."/>
            <person name="Lipzen A."/>
            <person name="Henrissat B."/>
            <person name="Riley R."/>
            <person name="Ahrendt S."/>
            <person name="Nagy L.G."/>
            <person name="Grigoriev I.V."/>
            <person name="Martin F."/>
            <person name="Rosso M.N."/>
        </authorList>
    </citation>
    <scope>NUCLEOTIDE SEQUENCE [LARGE SCALE GENOMIC DNA]</scope>
    <source>
        <strain evidence="6 7">CIRM-BRFM 1785</strain>
    </source>
</reference>
<sequence>MPPKHAKQRRSTTSQYKIPATFAHDIENAEGWNAIVEFLCGYFDLPDLTTRSGLKKAHARFNEISKKLDAAYTKGAGNEKIMGGIVGIWAKMSADALLRDKLFKAGLVSKMMPLLDMSPTRHIGLQALCNVTHHGGVAARQDIAKQTPVLLRIMEEFPDDEKVAELAIVVMSHAIGAVVGQDDKPDPKLLELIDMRAVLKATIDNFRKPNASAFLISHGLGLMTNSTLHCYKQCKALPPLLSFLVACMHSNEITIRCNALGGIIRLNFVESERDMRFYDPRQLMEAVQRRFPDELTEVMMDFGFERCDITVTLRSSGDFQKAMQACMQDRDLYKLGKKVAELIVRTEFSIVNGMYQAVNERTGQLEVIDVGLPFTMWADCLPHCARAVRAKGVQSDLDDADILEIKWYITKQRIPDAIKVAKKALERNPQLAYAYYAIGLGADSENGLRAVKKGLKATQITPFVRNYMLWRAVEHAGNLGVNRLQEATAGDRDYNEGMAFLKSSCEDAKRFMAEAPPDSRNMSTVLDWYVICSFATRGPELSPDLRELEDAFKKVALADKMQTFLGFPPKNTQARLTRELIVKQWPVAVRSWDKVIARVDTMDLSSPSAHRLPTPARAEDDLAAWLENISVDDAPEEDGHCAHPKIIPTAVELYRCSYCGNPSAVLKKCGGCGNTRYCDSGCQKQHWADHKRTCKGSA</sequence>
<evidence type="ECO:0000259" key="5">
    <source>
        <dbReference type="PROSITE" id="PS50865"/>
    </source>
</evidence>
<name>A0ABQ8KD30_9APHY</name>
<evidence type="ECO:0000256" key="2">
    <source>
        <dbReference type="ARBA" id="ARBA00022771"/>
    </source>
</evidence>
<accession>A0ABQ8KD30</accession>
<dbReference type="RefSeq" id="XP_047777700.1">
    <property type="nucleotide sequence ID" value="XM_047924093.1"/>
</dbReference>
<evidence type="ECO:0000256" key="1">
    <source>
        <dbReference type="ARBA" id="ARBA00022723"/>
    </source>
</evidence>
<keyword evidence="1" id="KW-0479">Metal-binding</keyword>